<feature type="domain" description="DUF4283" evidence="2">
    <location>
        <begin position="81"/>
        <end position="163"/>
    </location>
</feature>
<evidence type="ECO:0000259" key="2">
    <source>
        <dbReference type="Pfam" id="PF14111"/>
    </source>
</evidence>
<dbReference type="OrthoDB" id="1096772at2759"/>
<organism evidence="3 4">
    <name type="scientific">Castanea mollissima</name>
    <name type="common">Chinese chestnut</name>
    <dbReference type="NCBI Taxonomy" id="60419"/>
    <lineage>
        <taxon>Eukaryota</taxon>
        <taxon>Viridiplantae</taxon>
        <taxon>Streptophyta</taxon>
        <taxon>Embryophyta</taxon>
        <taxon>Tracheophyta</taxon>
        <taxon>Spermatophyta</taxon>
        <taxon>Magnoliopsida</taxon>
        <taxon>eudicotyledons</taxon>
        <taxon>Gunneridae</taxon>
        <taxon>Pentapetalae</taxon>
        <taxon>rosids</taxon>
        <taxon>fabids</taxon>
        <taxon>Fagales</taxon>
        <taxon>Fagaceae</taxon>
        <taxon>Castanea</taxon>
    </lineage>
</organism>
<dbReference type="PANTHER" id="PTHR31286">
    <property type="entry name" value="GLYCINE-RICH CELL WALL STRUCTURAL PROTEIN 1.8-LIKE"/>
    <property type="match status" value="1"/>
</dbReference>
<feature type="region of interest" description="Disordered" evidence="1">
    <location>
        <begin position="1"/>
        <end position="33"/>
    </location>
</feature>
<comment type="caution">
    <text evidence="3">The sequence shown here is derived from an EMBL/GenBank/DDBJ whole genome shotgun (WGS) entry which is preliminary data.</text>
</comment>
<dbReference type="InterPro" id="IPR025558">
    <property type="entry name" value="DUF4283"/>
</dbReference>
<dbReference type="PANTHER" id="PTHR31286:SF99">
    <property type="entry name" value="DUF4283 DOMAIN-CONTAINING PROTEIN"/>
    <property type="match status" value="1"/>
</dbReference>
<protein>
    <recommendedName>
        <fullName evidence="2">DUF4283 domain-containing protein</fullName>
    </recommendedName>
</protein>
<reference evidence="3" key="1">
    <citation type="submission" date="2020-03" db="EMBL/GenBank/DDBJ databases">
        <title>Castanea mollissima Vanexum genome sequencing.</title>
        <authorList>
            <person name="Staton M."/>
        </authorList>
    </citation>
    <scope>NUCLEOTIDE SEQUENCE</scope>
    <source>
        <tissue evidence="3">Leaf</tissue>
    </source>
</reference>
<feature type="compositionally biased region" description="Basic and acidic residues" evidence="1">
    <location>
        <begin position="7"/>
        <end position="32"/>
    </location>
</feature>
<dbReference type="Proteomes" id="UP000737018">
    <property type="component" value="Unassembled WGS sequence"/>
</dbReference>
<dbReference type="Pfam" id="PF14111">
    <property type="entry name" value="DUF4283"/>
    <property type="match status" value="1"/>
</dbReference>
<keyword evidence="4" id="KW-1185">Reference proteome</keyword>
<dbReference type="InterPro" id="IPR040256">
    <property type="entry name" value="At4g02000-like"/>
</dbReference>
<dbReference type="AlphaFoldDB" id="A0A8J4R9U9"/>
<sequence length="410" mass="46145">MQRSTKKVKEAHLADSTPRPDGRKSSYKDRLTGEIPGAYEKAFNFDNAMETEVESDNESSDLAAGIAAMNLFGASKMSIRAQWSNALIIKVVDKTVGYQYILSRIVTLWKPNGKLDCVDLEEDFFLVRFSLKVDYERVLRDGPWFEGGHYLSIRNWEPNFKPSTTCVSSVAVWVQLPHLPIKYYEPSVLRDIGQAIGTVLRIDAHTATESRGRFARICVQINFDKPPIKLIKIGGIKQMVQYEELNSLCFSCGRVGHKLESYLYTTRTPVKEDEREVESDNSNTNVHIASHEQTYGPWVIVARTKKGFRKEKKEQAHPPLFRGCASASSNQADDARVPIRESIVQRENKVSELNGVSELNPTGHLSATICDKTDYIEKMEDIVASASLKVSKAILKCIDPKLRAPKKVSE</sequence>
<evidence type="ECO:0000256" key="1">
    <source>
        <dbReference type="SAM" id="MobiDB-lite"/>
    </source>
</evidence>
<name>A0A8J4R9U9_9ROSI</name>
<evidence type="ECO:0000313" key="3">
    <source>
        <dbReference type="EMBL" id="KAF3963354.1"/>
    </source>
</evidence>
<accession>A0A8J4R9U9</accession>
<evidence type="ECO:0000313" key="4">
    <source>
        <dbReference type="Proteomes" id="UP000737018"/>
    </source>
</evidence>
<proteinExistence type="predicted"/>
<gene>
    <name evidence="3" type="ORF">CMV_012241</name>
</gene>
<dbReference type="EMBL" id="JRKL02001555">
    <property type="protein sequence ID" value="KAF3963354.1"/>
    <property type="molecule type" value="Genomic_DNA"/>
</dbReference>